<feature type="compositionally biased region" description="Low complexity" evidence="8">
    <location>
        <begin position="400"/>
        <end position="416"/>
    </location>
</feature>
<sequence>MSRHASWRLLPATAPGVPTLLVSAAFAHESYTIHLSDLANLWVETMDRRPIMKRGMVEDTSIDPSDGPDQIRKMLELLRAAFDSSDPEHTTTSLALSRGDDDDTLAVTVTCVLPKPLKPFKWPMQFKKCPPSALASELVLPMLQAHEARLRDVEQLVSLIRDKDNVIGKLVDKLEASGIGLEHVFHALSGKRKVTRTAAEGRVKGIAPFSESDFKKKAELRSVAQPEDVTSLLGSAFGASGLQYKSDLDIEASSVLNDWWTKLGRGRNLPLSERPEQPETRKTPTPSAPERNNDEEDFQVQSTPPGARSARKRPSPTPAVDDDDTASDNDFQVQKTPPRARSVRKPANPPPSAADDDDTASEGDDAKASSPSPEKPRSAAPKLGAIGRRTSPRGPAASQRSGSSRTAAADTASETASDADDDDDDDLEKSPPPPKPAARRGGLGRIGGQPKRSSPPPAAESARPSSPAAAPAAPKESSPLPRRHKLGMIGKAGAGAAGDSPSTRDDGRGRSRTPATEQPKAPPARETSQERAERKRAELQREIEKRAAAGPAKKKRKF</sequence>
<dbReference type="InterPro" id="IPR052287">
    <property type="entry name" value="NHEJ_factor"/>
</dbReference>
<gene>
    <name evidence="11" type="ORF">VTJ49DRAFT_4632</name>
</gene>
<evidence type="ECO:0000256" key="6">
    <source>
        <dbReference type="ARBA" id="ARBA00025747"/>
    </source>
</evidence>
<dbReference type="InterPro" id="IPR038051">
    <property type="entry name" value="XRCC4-like_N_sf"/>
</dbReference>
<feature type="compositionally biased region" description="Basic and acidic residues" evidence="8">
    <location>
        <begin position="527"/>
        <end position="547"/>
    </location>
</feature>
<reference evidence="11 12" key="1">
    <citation type="journal article" date="2024" name="Commun. Biol.">
        <title>Comparative genomic analysis of thermophilic fungi reveals convergent evolutionary adaptations and gene losses.</title>
        <authorList>
            <person name="Steindorff A.S."/>
            <person name="Aguilar-Pontes M.V."/>
            <person name="Robinson A.J."/>
            <person name="Andreopoulos B."/>
            <person name="LaButti K."/>
            <person name="Kuo A."/>
            <person name="Mondo S."/>
            <person name="Riley R."/>
            <person name="Otillar R."/>
            <person name="Haridas S."/>
            <person name="Lipzen A."/>
            <person name="Grimwood J."/>
            <person name="Schmutz J."/>
            <person name="Clum A."/>
            <person name="Reid I.D."/>
            <person name="Moisan M.C."/>
            <person name="Butler G."/>
            <person name="Nguyen T.T.M."/>
            <person name="Dewar K."/>
            <person name="Conant G."/>
            <person name="Drula E."/>
            <person name="Henrissat B."/>
            <person name="Hansel C."/>
            <person name="Singer S."/>
            <person name="Hutchinson M.I."/>
            <person name="de Vries R.P."/>
            <person name="Natvig D.O."/>
            <person name="Powell A.J."/>
            <person name="Tsang A."/>
            <person name="Grigoriev I.V."/>
        </authorList>
    </citation>
    <scope>NUCLEOTIDE SEQUENCE [LARGE SCALE GENOMIC DNA]</scope>
    <source>
        <strain evidence="11 12">CBS 620.91</strain>
    </source>
</reference>
<feature type="compositionally biased region" description="Basic and acidic residues" evidence="8">
    <location>
        <begin position="273"/>
        <end position="282"/>
    </location>
</feature>
<dbReference type="Pfam" id="PF09302">
    <property type="entry name" value="XLF"/>
    <property type="match status" value="1"/>
</dbReference>
<accession>A0ABR3V4W0</accession>
<comment type="caution">
    <text evidence="11">The sequence shown here is derived from an EMBL/GenBank/DDBJ whole genome shotgun (WGS) entry which is preliminary data.</text>
</comment>
<keyword evidence="2" id="KW-0227">DNA damage</keyword>
<name>A0ABR3V4W0_HUMIN</name>
<dbReference type="PANTHER" id="PTHR32235">
    <property type="entry name" value="NON-HOMOLOGOUS END-JOINING FACTOR 1"/>
    <property type="match status" value="1"/>
</dbReference>
<dbReference type="Gene3D" id="2.170.210.10">
    <property type="entry name" value="DNA double-strand break repair and VJ recombination XRCC4, N-terminal"/>
    <property type="match status" value="1"/>
</dbReference>
<evidence type="ECO:0000256" key="3">
    <source>
        <dbReference type="ARBA" id="ARBA00023125"/>
    </source>
</evidence>
<evidence type="ECO:0000256" key="7">
    <source>
        <dbReference type="ARBA" id="ARBA00044529"/>
    </source>
</evidence>
<dbReference type="Pfam" id="PF21928">
    <property type="entry name" value="XLF_CC"/>
    <property type="match status" value="1"/>
</dbReference>
<dbReference type="EMBL" id="JAZGSY010000364">
    <property type="protein sequence ID" value="KAL1836804.1"/>
    <property type="molecule type" value="Genomic_DNA"/>
</dbReference>
<keyword evidence="4" id="KW-0234">DNA repair</keyword>
<dbReference type="InterPro" id="IPR053829">
    <property type="entry name" value="XLF-like_CC"/>
</dbReference>
<keyword evidence="3" id="KW-0238">DNA-binding</keyword>
<feature type="domain" description="XLF-like N-terminal" evidence="9">
    <location>
        <begin position="6"/>
        <end position="127"/>
    </location>
</feature>
<dbReference type="PANTHER" id="PTHR32235:SF1">
    <property type="entry name" value="NON-HOMOLOGOUS END-JOINING FACTOR 1"/>
    <property type="match status" value="1"/>
</dbReference>
<comment type="subcellular location">
    <subcellularLocation>
        <location evidence="1">Nucleus</location>
    </subcellularLocation>
</comment>
<organism evidence="11 12">
    <name type="scientific">Humicola insolens</name>
    <name type="common">Soft-rot fungus</name>
    <dbReference type="NCBI Taxonomy" id="85995"/>
    <lineage>
        <taxon>Eukaryota</taxon>
        <taxon>Fungi</taxon>
        <taxon>Dikarya</taxon>
        <taxon>Ascomycota</taxon>
        <taxon>Pezizomycotina</taxon>
        <taxon>Sordariomycetes</taxon>
        <taxon>Sordariomycetidae</taxon>
        <taxon>Sordariales</taxon>
        <taxon>Chaetomiaceae</taxon>
        <taxon>Mycothermus</taxon>
    </lineage>
</organism>
<feature type="compositionally biased region" description="Acidic residues" evidence="8">
    <location>
        <begin position="354"/>
        <end position="363"/>
    </location>
</feature>
<evidence type="ECO:0000256" key="5">
    <source>
        <dbReference type="ARBA" id="ARBA00023242"/>
    </source>
</evidence>
<proteinExistence type="inferred from homology"/>
<dbReference type="InterPro" id="IPR015381">
    <property type="entry name" value="XLF-like_N"/>
</dbReference>
<evidence type="ECO:0000313" key="12">
    <source>
        <dbReference type="Proteomes" id="UP001583172"/>
    </source>
</evidence>
<evidence type="ECO:0000256" key="2">
    <source>
        <dbReference type="ARBA" id="ARBA00022763"/>
    </source>
</evidence>
<dbReference type="CDD" id="cd22285">
    <property type="entry name" value="HD_XLF_N"/>
    <property type="match status" value="1"/>
</dbReference>
<feature type="domain" description="XLF-like coiled-coil region" evidence="10">
    <location>
        <begin position="130"/>
        <end position="182"/>
    </location>
</feature>
<comment type="similarity">
    <text evidence="6">Belongs to the XRCC4-XLF family. XLF subfamily.</text>
</comment>
<evidence type="ECO:0000256" key="1">
    <source>
        <dbReference type="ARBA" id="ARBA00004123"/>
    </source>
</evidence>
<feature type="compositionally biased region" description="Low complexity" evidence="8">
    <location>
        <begin position="459"/>
        <end position="479"/>
    </location>
</feature>
<protein>
    <recommendedName>
        <fullName evidence="7">Non-homologous end-joining factor 1</fullName>
    </recommendedName>
</protein>
<keyword evidence="5" id="KW-0539">Nucleus</keyword>
<keyword evidence="12" id="KW-1185">Reference proteome</keyword>
<evidence type="ECO:0000313" key="11">
    <source>
        <dbReference type="EMBL" id="KAL1836804.1"/>
    </source>
</evidence>
<evidence type="ECO:0000259" key="9">
    <source>
        <dbReference type="Pfam" id="PF09302"/>
    </source>
</evidence>
<feature type="compositionally biased region" description="Acidic residues" evidence="8">
    <location>
        <begin position="417"/>
        <end position="427"/>
    </location>
</feature>
<evidence type="ECO:0000256" key="8">
    <source>
        <dbReference type="SAM" id="MobiDB-lite"/>
    </source>
</evidence>
<evidence type="ECO:0000256" key="4">
    <source>
        <dbReference type="ARBA" id="ARBA00023204"/>
    </source>
</evidence>
<evidence type="ECO:0000259" key="10">
    <source>
        <dbReference type="Pfam" id="PF21928"/>
    </source>
</evidence>
<feature type="region of interest" description="Disordered" evidence="8">
    <location>
        <begin position="265"/>
        <end position="558"/>
    </location>
</feature>
<dbReference type="Proteomes" id="UP001583172">
    <property type="component" value="Unassembled WGS sequence"/>
</dbReference>